<reference evidence="2 3" key="1">
    <citation type="submission" date="2016-10" db="EMBL/GenBank/DDBJ databases">
        <authorList>
            <person name="de Groot N.N."/>
        </authorList>
    </citation>
    <scope>NUCLEOTIDE SEQUENCE [LARGE SCALE GENOMIC DNA]</scope>
    <source>
        <strain evidence="2 3">CGMCC 4.7037</strain>
    </source>
</reference>
<organism evidence="2 3">
    <name type="scientific">Nonomuraea solani</name>
    <dbReference type="NCBI Taxonomy" id="1144553"/>
    <lineage>
        <taxon>Bacteria</taxon>
        <taxon>Bacillati</taxon>
        <taxon>Actinomycetota</taxon>
        <taxon>Actinomycetes</taxon>
        <taxon>Streptosporangiales</taxon>
        <taxon>Streptosporangiaceae</taxon>
        <taxon>Nonomuraea</taxon>
    </lineage>
</organism>
<proteinExistence type="predicted"/>
<evidence type="ECO:0000313" key="2">
    <source>
        <dbReference type="EMBL" id="SEH02655.1"/>
    </source>
</evidence>
<dbReference type="AlphaFoldDB" id="A0A1H6F0L9"/>
<name>A0A1H6F0L9_9ACTN</name>
<gene>
    <name evidence="2" type="ORF">SAMN05444920_12882</name>
</gene>
<dbReference type="Proteomes" id="UP000236732">
    <property type="component" value="Unassembled WGS sequence"/>
</dbReference>
<dbReference type="RefSeq" id="WP_146104154.1">
    <property type="nucleotide sequence ID" value="NZ_FNVT01000028.1"/>
</dbReference>
<evidence type="ECO:0000313" key="3">
    <source>
        <dbReference type="Proteomes" id="UP000236732"/>
    </source>
</evidence>
<feature type="signal peptide" evidence="1">
    <location>
        <begin position="1"/>
        <end position="27"/>
    </location>
</feature>
<protein>
    <submittedName>
        <fullName evidence="2">Uncharacterized protein</fullName>
    </submittedName>
</protein>
<keyword evidence="1" id="KW-0732">Signal</keyword>
<dbReference type="EMBL" id="FNVT01000028">
    <property type="protein sequence ID" value="SEH02655.1"/>
    <property type="molecule type" value="Genomic_DNA"/>
</dbReference>
<accession>A0A1H6F0L9</accession>
<keyword evidence="3" id="KW-1185">Reference proteome</keyword>
<sequence>MKLARMFIAALALTGMAWSVNMATANAATGSLILHFPDGPDAAIPNPKAGCISPEPVFTSITNRTDVSVAVFQEPGCTGTVVRVVRPGAGPVDIGQGRSVRVPS</sequence>
<evidence type="ECO:0000256" key="1">
    <source>
        <dbReference type="SAM" id="SignalP"/>
    </source>
</evidence>
<feature type="chain" id="PRO_5009297631" evidence="1">
    <location>
        <begin position="28"/>
        <end position="104"/>
    </location>
</feature>